<evidence type="ECO:0000256" key="5">
    <source>
        <dbReference type="PROSITE-ProRule" id="PRU00277"/>
    </source>
</evidence>
<dbReference type="NCBIfam" id="NF011676">
    <property type="entry name" value="PRK15095.1"/>
    <property type="match status" value="1"/>
</dbReference>
<dbReference type="AlphaFoldDB" id="A0A4R3Z546"/>
<dbReference type="Gene3D" id="3.10.50.40">
    <property type="match status" value="1"/>
</dbReference>
<evidence type="ECO:0000256" key="3">
    <source>
        <dbReference type="ARBA" id="ARBA00023110"/>
    </source>
</evidence>
<dbReference type="Gene3D" id="2.40.10.330">
    <property type="match status" value="1"/>
</dbReference>
<dbReference type="EC" id="5.2.1.8" evidence="6"/>
<evidence type="ECO:0000259" key="7">
    <source>
        <dbReference type="PROSITE" id="PS50059"/>
    </source>
</evidence>
<keyword evidence="4 5" id="KW-0413">Isomerase</keyword>
<reference evidence="8 9" key="1">
    <citation type="submission" date="2019-03" db="EMBL/GenBank/DDBJ databases">
        <title>Genomic Encyclopedia of Type Strains, Phase IV (KMG-IV): sequencing the most valuable type-strain genomes for metagenomic binning, comparative biology and taxonomic classification.</title>
        <authorList>
            <person name="Goeker M."/>
        </authorList>
    </citation>
    <scope>NUCLEOTIDE SEQUENCE [LARGE SCALE GENOMIC DNA]</scope>
    <source>
        <strain evidence="8 9">DSM 19580</strain>
    </source>
</reference>
<dbReference type="GO" id="GO:0003755">
    <property type="term" value="F:peptidyl-prolyl cis-trans isomerase activity"/>
    <property type="evidence" value="ECO:0007669"/>
    <property type="project" value="UniProtKB-UniRule"/>
</dbReference>
<gene>
    <name evidence="8" type="ORF">EDC52_102448</name>
</gene>
<dbReference type="Proteomes" id="UP000295719">
    <property type="component" value="Unassembled WGS sequence"/>
</dbReference>
<dbReference type="PANTHER" id="PTHR47861">
    <property type="entry name" value="FKBP-TYPE PEPTIDYL-PROLYL CIS-TRANS ISOMERASE SLYD"/>
    <property type="match status" value="1"/>
</dbReference>
<dbReference type="RefSeq" id="WP_131864479.1">
    <property type="nucleotide sequence ID" value="NZ_SMCR01000002.1"/>
</dbReference>
<organism evidence="8 9">
    <name type="scientific">Biostraticola tofi</name>
    <dbReference type="NCBI Taxonomy" id="466109"/>
    <lineage>
        <taxon>Bacteria</taxon>
        <taxon>Pseudomonadati</taxon>
        <taxon>Pseudomonadota</taxon>
        <taxon>Gammaproteobacteria</taxon>
        <taxon>Enterobacterales</taxon>
        <taxon>Bruguierivoracaceae</taxon>
        <taxon>Biostraticola</taxon>
    </lineage>
</organism>
<evidence type="ECO:0000256" key="4">
    <source>
        <dbReference type="ARBA" id="ARBA00023235"/>
    </source>
</evidence>
<dbReference type="InterPro" id="IPR001179">
    <property type="entry name" value="PPIase_FKBP_dom"/>
</dbReference>
<name>A0A4R3Z546_9GAMM</name>
<dbReference type="InterPro" id="IPR046357">
    <property type="entry name" value="PPIase_dom_sf"/>
</dbReference>
<protein>
    <recommendedName>
        <fullName evidence="6">Peptidyl-prolyl cis-trans isomerase</fullName>
        <ecNumber evidence="6">5.2.1.8</ecNumber>
    </recommendedName>
</protein>
<evidence type="ECO:0000256" key="1">
    <source>
        <dbReference type="ARBA" id="ARBA00000971"/>
    </source>
</evidence>
<evidence type="ECO:0000256" key="6">
    <source>
        <dbReference type="RuleBase" id="RU003915"/>
    </source>
</evidence>
<dbReference type="InterPro" id="IPR048261">
    <property type="entry name" value="SlpA/SlyD-like_ins_sf"/>
</dbReference>
<dbReference type="PANTHER" id="PTHR47861:SF4">
    <property type="entry name" value="FKBP-TYPE 16 KDA PEPTIDYL-PROLYL CIS-TRANS ISOMERASE"/>
    <property type="match status" value="1"/>
</dbReference>
<evidence type="ECO:0000313" key="9">
    <source>
        <dbReference type="Proteomes" id="UP000295719"/>
    </source>
</evidence>
<evidence type="ECO:0000256" key="2">
    <source>
        <dbReference type="ARBA" id="ARBA00006577"/>
    </source>
</evidence>
<comment type="catalytic activity">
    <reaction evidence="1 5 6">
        <text>[protein]-peptidylproline (omega=180) = [protein]-peptidylproline (omega=0)</text>
        <dbReference type="Rhea" id="RHEA:16237"/>
        <dbReference type="Rhea" id="RHEA-COMP:10747"/>
        <dbReference type="Rhea" id="RHEA-COMP:10748"/>
        <dbReference type="ChEBI" id="CHEBI:83833"/>
        <dbReference type="ChEBI" id="CHEBI:83834"/>
        <dbReference type="EC" id="5.2.1.8"/>
    </reaction>
</comment>
<keyword evidence="9" id="KW-1185">Reference proteome</keyword>
<dbReference type="Pfam" id="PF00254">
    <property type="entry name" value="FKBP_C"/>
    <property type="match status" value="1"/>
</dbReference>
<dbReference type="PROSITE" id="PS50059">
    <property type="entry name" value="FKBP_PPIASE"/>
    <property type="match status" value="1"/>
</dbReference>
<feature type="domain" description="PPIase FKBP-type" evidence="7">
    <location>
        <begin position="8"/>
        <end position="109"/>
    </location>
</feature>
<accession>A0A4R3Z546</accession>
<dbReference type="OrthoDB" id="9808891at2"/>
<sequence length="157" mass="16954">MTEQVQSDSAVLLHFDLKLEDGTLAESTRRENKPALFRLGDTSLSAALEQQLLGLHTGDKKTFSLEADAAFGPVNPDLIQFFSARDFAASGGVPEVGTIMLFTGINGSEMPGLIREVAEESVTVDFNHPLAGRKVWFDIDVLAINPQLEDTNAYSAG</sequence>
<proteinExistence type="inferred from homology"/>
<evidence type="ECO:0000313" key="8">
    <source>
        <dbReference type="EMBL" id="TCV99109.1"/>
    </source>
</evidence>
<dbReference type="EMBL" id="SMCR01000002">
    <property type="protein sequence ID" value="TCV99109.1"/>
    <property type="molecule type" value="Genomic_DNA"/>
</dbReference>
<comment type="similarity">
    <text evidence="2 6">Belongs to the FKBP-type PPIase family.</text>
</comment>
<dbReference type="SUPFAM" id="SSF54534">
    <property type="entry name" value="FKBP-like"/>
    <property type="match status" value="1"/>
</dbReference>
<comment type="caution">
    <text evidence="8">The sequence shown here is derived from an EMBL/GenBank/DDBJ whole genome shotgun (WGS) entry which is preliminary data.</text>
</comment>
<keyword evidence="3 5" id="KW-0697">Rotamase</keyword>